<evidence type="ECO:0000256" key="8">
    <source>
        <dbReference type="ARBA" id="ARBA00023180"/>
    </source>
</evidence>
<evidence type="ECO:0000313" key="13">
    <source>
        <dbReference type="Proteomes" id="UP000887566"/>
    </source>
</evidence>
<dbReference type="GO" id="GO:0015276">
    <property type="term" value="F:ligand-gated monoatomic ion channel activity"/>
    <property type="evidence" value="ECO:0007669"/>
    <property type="project" value="InterPro"/>
</dbReference>
<accession>A0A914WT54</accession>
<evidence type="ECO:0000256" key="4">
    <source>
        <dbReference type="ARBA" id="ARBA00022989"/>
    </source>
</evidence>
<evidence type="ECO:0000256" key="6">
    <source>
        <dbReference type="ARBA" id="ARBA00023136"/>
    </source>
</evidence>
<dbReference type="Pfam" id="PF10613">
    <property type="entry name" value="Lig_chan-Glu_bd"/>
    <property type="match status" value="1"/>
</dbReference>
<evidence type="ECO:0000256" key="2">
    <source>
        <dbReference type="ARBA" id="ARBA00022448"/>
    </source>
</evidence>
<dbReference type="InterPro" id="IPR040128">
    <property type="entry name" value="T25E4.2-like"/>
</dbReference>
<protein>
    <submittedName>
        <fullName evidence="14">Solute-binding protein family 3/N-terminal domain-containing protein</fullName>
    </submittedName>
</protein>
<dbReference type="WBParaSite" id="PSAMB.scaffold4777size13545.g25281.t1">
    <property type="protein sequence ID" value="PSAMB.scaffold4777size13545.g25281.t1"/>
    <property type="gene ID" value="PSAMB.scaffold4777size13545.g25281"/>
</dbReference>
<dbReference type="PANTHER" id="PTHR22714">
    <property type="entry name" value="PROTEIN CBG02446-RELATED"/>
    <property type="match status" value="1"/>
</dbReference>
<keyword evidence="5" id="KW-0406">Ion transport</keyword>
<dbReference type="InterPro" id="IPR019594">
    <property type="entry name" value="Glu/Gly-bd"/>
</dbReference>
<evidence type="ECO:0000256" key="1">
    <source>
        <dbReference type="ARBA" id="ARBA00004141"/>
    </source>
</evidence>
<keyword evidence="4 11" id="KW-1133">Transmembrane helix</keyword>
<feature type="transmembrane region" description="Helical" evidence="11">
    <location>
        <begin position="193"/>
        <end position="214"/>
    </location>
</feature>
<evidence type="ECO:0000256" key="9">
    <source>
        <dbReference type="ARBA" id="ARBA00023286"/>
    </source>
</evidence>
<dbReference type="SUPFAM" id="SSF53850">
    <property type="entry name" value="Periplasmic binding protein-like II"/>
    <property type="match status" value="1"/>
</dbReference>
<organism evidence="13 14">
    <name type="scientific">Plectus sambesii</name>
    <dbReference type="NCBI Taxonomy" id="2011161"/>
    <lineage>
        <taxon>Eukaryota</taxon>
        <taxon>Metazoa</taxon>
        <taxon>Ecdysozoa</taxon>
        <taxon>Nematoda</taxon>
        <taxon>Chromadorea</taxon>
        <taxon>Plectida</taxon>
        <taxon>Plectina</taxon>
        <taxon>Plectoidea</taxon>
        <taxon>Plectidae</taxon>
        <taxon>Plectus</taxon>
    </lineage>
</organism>
<feature type="domain" description="Ionotropic glutamate receptor L-glutamate and glycine-binding" evidence="12">
    <location>
        <begin position="38"/>
        <end position="119"/>
    </location>
</feature>
<evidence type="ECO:0000256" key="5">
    <source>
        <dbReference type="ARBA" id="ARBA00023065"/>
    </source>
</evidence>
<keyword evidence="9" id="KW-1071">Ligand-gated ion channel</keyword>
<dbReference type="AlphaFoldDB" id="A0A914WT54"/>
<evidence type="ECO:0000256" key="7">
    <source>
        <dbReference type="ARBA" id="ARBA00023170"/>
    </source>
</evidence>
<keyword evidence="7" id="KW-0675">Receptor</keyword>
<keyword evidence="8" id="KW-0325">Glycoprotein</keyword>
<feature type="transmembrane region" description="Helical" evidence="11">
    <location>
        <begin position="392"/>
        <end position="412"/>
    </location>
</feature>
<dbReference type="Proteomes" id="UP000887566">
    <property type="component" value="Unplaced"/>
</dbReference>
<keyword evidence="13" id="KW-1185">Reference proteome</keyword>
<dbReference type="PANTHER" id="PTHR22714:SF5">
    <property type="entry name" value="PBPE DOMAIN-CONTAINING PROTEIN"/>
    <property type="match status" value="1"/>
</dbReference>
<proteinExistence type="predicted"/>
<evidence type="ECO:0000256" key="10">
    <source>
        <dbReference type="ARBA" id="ARBA00023303"/>
    </source>
</evidence>
<evidence type="ECO:0000259" key="12">
    <source>
        <dbReference type="Pfam" id="PF10613"/>
    </source>
</evidence>
<evidence type="ECO:0000256" key="11">
    <source>
        <dbReference type="SAM" id="Phobius"/>
    </source>
</evidence>
<comment type="subcellular location">
    <subcellularLocation>
        <location evidence="1">Membrane</location>
        <topology evidence="1">Multi-pass membrane protein</topology>
    </subcellularLocation>
</comment>
<keyword evidence="6 11" id="KW-0472">Membrane</keyword>
<sequence>MTETPLLRIGIIRTLASAEQEEAINCFDKLPNSPCVHPGFEVEIIDAIFKLLHWNYTWVIADEYGSVSGASGTGLIGMVHRGEVDIGASTIRFLPDRMTLVDFAYPIWYYKQSYILAKPQAYSYRHFVFTPFDPFVWLLLAVTVLLCVLLDWAVNCLLLLRHQTAKRKVFASVISLQNYVGMLLMQNVNLPRFASCTMILSFYAFFSLILTNYYESVMTGLLAVPLNRRVPFYGIDKLIPLLETKEKLLVYFSEGTEPMYPESLKARFKASLVGNPIRVSPSLSTVDDIIAHQGGVYFGSEFEDKIPFRVSDSNPDKGFITVRDDTVASTMGSFIFPKNSTYLKRFNNALIYVLPGVHRIKGRYPGQRPYPSAEYSAWVGGLTLTLDHLWEIFPIWLTGLSLAVLCWLLELYGWRRKNQQKMASEKNNTVGMLFNHLNWFQVKNERSAFLNRDINYFNSTSTA</sequence>
<keyword evidence="2" id="KW-0813">Transport</keyword>
<name>A0A914WT54_9BILA</name>
<dbReference type="Gene3D" id="3.40.190.10">
    <property type="entry name" value="Periplasmic binding protein-like II"/>
    <property type="match status" value="1"/>
</dbReference>
<reference evidence="14" key="1">
    <citation type="submission" date="2022-11" db="UniProtKB">
        <authorList>
            <consortium name="WormBaseParasite"/>
        </authorList>
    </citation>
    <scope>IDENTIFICATION</scope>
</reference>
<feature type="transmembrane region" description="Helical" evidence="11">
    <location>
        <begin position="135"/>
        <end position="160"/>
    </location>
</feature>
<keyword evidence="3 11" id="KW-0812">Transmembrane</keyword>
<keyword evidence="10" id="KW-0407">Ion channel</keyword>
<dbReference type="GO" id="GO:0016020">
    <property type="term" value="C:membrane"/>
    <property type="evidence" value="ECO:0007669"/>
    <property type="project" value="UniProtKB-SubCell"/>
</dbReference>
<dbReference type="Gene3D" id="1.10.287.70">
    <property type="match status" value="1"/>
</dbReference>
<evidence type="ECO:0000256" key="3">
    <source>
        <dbReference type="ARBA" id="ARBA00022692"/>
    </source>
</evidence>
<evidence type="ECO:0000313" key="14">
    <source>
        <dbReference type="WBParaSite" id="PSAMB.scaffold4777size13545.g25281.t1"/>
    </source>
</evidence>